<evidence type="ECO:0000313" key="5">
    <source>
        <dbReference type="Proteomes" id="UP000555564"/>
    </source>
</evidence>
<dbReference type="GO" id="GO:0008977">
    <property type="term" value="F:prephenate dehydrogenase (NAD+) activity"/>
    <property type="evidence" value="ECO:0007669"/>
    <property type="project" value="UniProtKB-EC"/>
</dbReference>
<evidence type="ECO:0000256" key="2">
    <source>
        <dbReference type="ARBA" id="ARBA00023002"/>
    </source>
</evidence>
<dbReference type="PANTHER" id="PTHR21363:SF0">
    <property type="entry name" value="PREPHENATE DEHYDROGENASE [NADP(+)]"/>
    <property type="match status" value="1"/>
</dbReference>
<gene>
    <name evidence="4" type="ORF">BJ992_002053</name>
</gene>
<dbReference type="GO" id="GO:0070403">
    <property type="term" value="F:NAD+ binding"/>
    <property type="evidence" value="ECO:0007669"/>
    <property type="project" value="InterPro"/>
</dbReference>
<dbReference type="PANTHER" id="PTHR21363">
    <property type="entry name" value="PREPHENATE DEHYDROGENASE"/>
    <property type="match status" value="1"/>
</dbReference>
<accession>A0A7X0M5X0</accession>
<dbReference type="RefSeq" id="WP_221474752.1">
    <property type="nucleotide sequence ID" value="NZ_BAAALO010000030.1"/>
</dbReference>
<dbReference type="PROSITE" id="PS51176">
    <property type="entry name" value="PDH_ADH"/>
    <property type="match status" value="1"/>
</dbReference>
<dbReference type="EC" id="1.3.1.12" evidence="4"/>
<proteinExistence type="inferred from homology"/>
<dbReference type="SUPFAM" id="SSF51735">
    <property type="entry name" value="NAD(P)-binding Rossmann-fold domains"/>
    <property type="match status" value="1"/>
</dbReference>
<dbReference type="AlphaFoldDB" id="A0A7X0M5X0"/>
<comment type="caution">
    <text evidence="4">The sequence shown here is derived from an EMBL/GenBank/DDBJ whole genome shotgun (WGS) entry which is preliminary data.</text>
</comment>
<feature type="domain" description="Prephenate/arogenate dehydrogenase" evidence="3">
    <location>
        <begin position="15"/>
        <end position="293"/>
    </location>
</feature>
<dbReference type="GO" id="GO:0006571">
    <property type="term" value="P:tyrosine biosynthetic process"/>
    <property type="evidence" value="ECO:0007669"/>
    <property type="project" value="InterPro"/>
</dbReference>
<evidence type="ECO:0000256" key="1">
    <source>
        <dbReference type="ARBA" id="ARBA00007964"/>
    </source>
</evidence>
<dbReference type="InterPro" id="IPR046826">
    <property type="entry name" value="PDH_N"/>
</dbReference>
<reference evidence="4 5" key="1">
    <citation type="submission" date="2020-08" db="EMBL/GenBank/DDBJ databases">
        <title>Sequencing the genomes of 1000 actinobacteria strains.</title>
        <authorList>
            <person name="Klenk H.-P."/>
        </authorList>
    </citation>
    <scope>NUCLEOTIDE SEQUENCE [LARGE SCALE GENOMIC DNA]</scope>
    <source>
        <strain evidence="4 5">DSM 44936</strain>
    </source>
</reference>
<dbReference type="Proteomes" id="UP000555564">
    <property type="component" value="Unassembled WGS sequence"/>
</dbReference>
<organism evidence="4 5">
    <name type="scientific">Sphaerisporangium rubeum</name>
    <dbReference type="NCBI Taxonomy" id="321317"/>
    <lineage>
        <taxon>Bacteria</taxon>
        <taxon>Bacillati</taxon>
        <taxon>Actinomycetota</taxon>
        <taxon>Actinomycetes</taxon>
        <taxon>Streptosporangiales</taxon>
        <taxon>Streptosporangiaceae</taxon>
        <taxon>Sphaerisporangium</taxon>
    </lineage>
</organism>
<dbReference type="Pfam" id="PF02153">
    <property type="entry name" value="PDH_N"/>
    <property type="match status" value="1"/>
</dbReference>
<dbReference type="SUPFAM" id="SSF48179">
    <property type="entry name" value="6-phosphogluconate dehydrogenase C-terminal domain-like"/>
    <property type="match status" value="1"/>
</dbReference>
<dbReference type="GO" id="GO:0004665">
    <property type="term" value="F:prephenate dehydrogenase (NADP+) activity"/>
    <property type="evidence" value="ECO:0007669"/>
    <property type="project" value="InterPro"/>
</dbReference>
<dbReference type="InterPro" id="IPR036291">
    <property type="entry name" value="NAD(P)-bd_dom_sf"/>
</dbReference>
<dbReference type="InterPro" id="IPR046825">
    <property type="entry name" value="PDH_C"/>
</dbReference>
<comment type="similarity">
    <text evidence="1">Belongs to the prephenate/arogenate dehydrogenase family.</text>
</comment>
<name>A0A7X0M5X0_9ACTN</name>
<dbReference type="Pfam" id="PF20463">
    <property type="entry name" value="PDH_C"/>
    <property type="match status" value="1"/>
</dbReference>
<dbReference type="InterPro" id="IPR003099">
    <property type="entry name" value="Prephen_DH"/>
</dbReference>
<keyword evidence="2 4" id="KW-0560">Oxidoreductase</keyword>
<evidence type="ECO:0000259" key="3">
    <source>
        <dbReference type="PROSITE" id="PS51176"/>
    </source>
</evidence>
<dbReference type="EMBL" id="JACHIU010000001">
    <property type="protein sequence ID" value="MBB6472622.1"/>
    <property type="molecule type" value="Genomic_DNA"/>
</dbReference>
<dbReference type="InterPro" id="IPR050812">
    <property type="entry name" value="Preph/Arog_dehydrog"/>
</dbReference>
<dbReference type="InterPro" id="IPR008927">
    <property type="entry name" value="6-PGluconate_DH-like_C_sf"/>
</dbReference>
<evidence type="ECO:0000313" key="4">
    <source>
        <dbReference type="EMBL" id="MBB6472622.1"/>
    </source>
</evidence>
<dbReference type="Gene3D" id="3.40.50.720">
    <property type="entry name" value="NAD(P)-binding Rossmann-like Domain"/>
    <property type="match status" value="1"/>
</dbReference>
<dbReference type="NCBIfam" id="NF005112">
    <property type="entry name" value="PRK06545.2-4"/>
    <property type="match status" value="1"/>
</dbReference>
<dbReference type="Gene3D" id="1.10.3660.10">
    <property type="entry name" value="6-phosphogluconate dehydrogenase C-terminal like domain"/>
    <property type="match status" value="1"/>
</dbReference>
<sequence>MKLLPSPSPAARMVRGVTVVGTGVIGTSVALALRRAGVRVRLTDRDPEALAEAVRMGAGTALPATEVRADVVVVATPPSTVATVLADAQRRDLGAVYTDVASTKSRILAQAEQAGCDLATYVPGHPIAGHELSGPTAAHADMFDTRPWALCPQPATAPQALRAVATLVTLCGARPTILSAQAHDEVVAAVSHVPHLVSAALAAHFAAADEHTLSLAGKGLHDTTRIALGAPALWRDILQHNAHPIAAVLDAIVRDLTEAAKALRSTDQDALTDLLTRGNRGREHILDVLHPAP</sequence>
<keyword evidence="5" id="KW-1185">Reference proteome</keyword>
<protein>
    <submittedName>
        <fullName evidence="4">Prephenate dehydrogenase</fullName>
        <ecNumber evidence="4">1.3.1.12</ecNumber>
    </submittedName>
</protein>